<reference evidence="1 2" key="1">
    <citation type="submission" date="2020-05" db="EMBL/GenBank/DDBJ databases">
        <title>WGS assembly of Panicum virgatum.</title>
        <authorList>
            <person name="Lovell J.T."/>
            <person name="Jenkins J."/>
            <person name="Shu S."/>
            <person name="Juenger T.E."/>
            <person name="Schmutz J."/>
        </authorList>
    </citation>
    <scope>NUCLEOTIDE SEQUENCE [LARGE SCALE GENOMIC DNA]</scope>
    <source>
        <strain evidence="2">cv. AP13</strain>
    </source>
</reference>
<dbReference type="AlphaFoldDB" id="A0A8T0MIR8"/>
<sequence>MPSVHFDLARDYFICCQLVMHQTVFSERLRIESQFWDHDVRKITNNGTADDSTRTRPSIQKVIRSSITKWPWLARIFLPLLNAQTLNKANNCRGRSSRAVHHVSFW</sequence>
<evidence type="ECO:0000313" key="1">
    <source>
        <dbReference type="EMBL" id="KAG2537027.1"/>
    </source>
</evidence>
<dbReference type="Proteomes" id="UP000823388">
    <property type="component" value="Chromosome 9N"/>
</dbReference>
<accession>A0A8T0MIR8</accession>
<comment type="caution">
    <text evidence="1">The sequence shown here is derived from an EMBL/GenBank/DDBJ whole genome shotgun (WGS) entry which is preliminary data.</text>
</comment>
<dbReference type="EMBL" id="CM029054">
    <property type="protein sequence ID" value="KAG2537027.1"/>
    <property type="molecule type" value="Genomic_DNA"/>
</dbReference>
<keyword evidence="2" id="KW-1185">Reference proteome</keyword>
<evidence type="ECO:0000313" key="2">
    <source>
        <dbReference type="Proteomes" id="UP000823388"/>
    </source>
</evidence>
<name>A0A8T0MIR8_PANVG</name>
<organism evidence="1 2">
    <name type="scientific">Panicum virgatum</name>
    <name type="common">Blackwell switchgrass</name>
    <dbReference type="NCBI Taxonomy" id="38727"/>
    <lineage>
        <taxon>Eukaryota</taxon>
        <taxon>Viridiplantae</taxon>
        <taxon>Streptophyta</taxon>
        <taxon>Embryophyta</taxon>
        <taxon>Tracheophyta</taxon>
        <taxon>Spermatophyta</taxon>
        <taxon>Magnoliopsida</taxon>
        <taxon>Liliopsida</taxon>
        <taxon>Poales</taxon>
        <taxon>Poaceae</taxon>
        <taxon>PACMAD clade</taxon>
        <taxon>Panicoideae</taxon>
        <taxon>Panicodae</taxon>
        <taxon>Paniceae</taxon>
        <taxon>Panicinae</taxon>
        <taxon>Panicum</taxon>
        <taxon>Panicum sect. Hiantes</taxon>
    </lineage>
</organism>
<protein>
    <submittedName>
        <fullName evidence="1">Uncharacterized protein</fullName>
    </submittedName>
</protein>
<gene>
    <name evidence="1" type="ORF">PVAP13_9NG241500</name>
</gene>
<proteinExistence type="predicted"/>